<evidence type="ECO:0000313" key="2">
    <source>
        <dbReference type="EMBL" id="GBN88495.1"/>
    </source>
</evidence>
<dbReference type="AlphaFoldDB" id="A0A4Y2SN26"/>
<keyword evidence="3" id="KW-1185">Reference proteome</keyword>
<accession>A0A4Y2SN26</accession>
<gene>
    <name evidence="2" type="ORF">AVEN_80257_1</name>
</gene>
<organism evidence="2 3">
    <name type="scientific">Araneus ventricosus</name>
    <name type="common">Orbweaver spider</name>
    <name type="synonym">Epeira ventricosa</name>
    <dbReference type="NCBI Taxonomy" id="182803"/>
    <lineage>
        <taxon>Eukaryota</taxon>
        <taxon>Metazoa</taxon>
        <taxon>Ecdysozoa</taxon>
        <taxon>Arthropoda</taxon>
        <taxon>Chelicerata</taxon>
        <taxon>Arachnida</taxon>
        <taxon>Araneae</taxon>
        <taxon>Araneomorphae</taxon>
        <taxon>Entelegynae</taxon>
        <taxon>Araneoidea</taxon>
        <taxon>Araneidae</taxon>
        <taxon>Araneus</taxon>
    </lineage>
</organism>
<evidence type="ECO:0000256" key="1">
    <source>
        <dbReference type="SAM" id="MobiDB-lite"/>
    </source>
</evidence>
<reference evidence="2 3" key="1">
    <citation type="journal article" date="2019" name="Sci. Rep.">
        <title>Orb-weaving spider Araneus ventricosus genome elucidates the spidroin gene catalogue.</title>
        <authorList>
            <person name="Kono N."/>
            <person name="Nakamura H."/>
            <person name="Ohtoshi R."/>
            <person name="Moran D.A.P."/>
            <person name="Shinohara A."/>
            <person name="Yoshida Y."/>
            <person name="Fujiwara M."/>
            <person name="Mori M."/>
            <person name="Tomita M."/>
            <person name="Arakawa K."/>
        </authorList>
    </citation>
    <scope>NUCLEOTIDE SEQUENCE [LARGE SCALE GENOMIC DNA]</scope>
</reference>
<evidence type="ECO:0000313" key="3">
    <source>
        <dbReference type="Proteomes" id="UP000499080"/>
    </source>
</evidence>
<dbReference type="EMBL" id="BGPR01022312">
    <property type="protein sequence ID" value="GBN88495.1"/>
    <property type="molecule type" value="Genomic_DNA"/>
</dbReference>
<feature type="compositionally biased region" description="Basic and acidic residues" evidence="1">
    <location>
        <begin position="79"/>
        <end position="94"/>
    </location>
</feature>
<dbReference type="Proteomes" id="UP000499080">
    <property type="component" value="Unassembled WGS sequence"/>
</dbReference>
<name>A0A4Y2SN26_ARAVE</name>
<proteinExistence type="predicted"/>
<comment type="caution">
    <text evidence="2">The sequence shown here is derived from an EMBL/GenBank/DDBJ whole genome shotgun (WGS) entry which is preliminary data.</text>
</comment>
<protein>
    <submittedName>
        <fullName evidence="2">Uncharacterized protein</fullName>
    </submittedName>
</protein>
<feature type="region of interest" description="Disordered" evidence="1">
    <location>
        <begin position="79"/>
        <end position="113"/>
    </location>
</feature>
<sequence length="113" mass="12419">MPLTTITCAEFFIVIGGGRGRECRPALAFHVAIFVGDPAIVGSPDNKKKRIMYPSWAFVTQCEQFYVVVLWIGHSKANSDSDKEAADMGCDHQQMKHSAQQTLGETDDIIADS</sequence>